<dbReference type="EMBL" id="JAENHP010000001">
    <property type="protein sequence ID" value="MBM2614700.1"/>
    <property type="molecule type" value="Genomic_DNA"/>
</dbReference>
<dbReference type="CDD" id="cd04645">
    <property type="entry name" value="LbH_gamma_CA_like"/>
    <property type="match status" value="1"/>
</dbReference>
<dbReference type="InterPro" id="IPR001451">
    <property type="entry name" value="Hexapep"/>
</dbReference>
<keyword evidence="2" id="KW-1185">Reference proteome</keyword>
<protein>
    <submittedName>
        <fullName evidence="1">Gamma carbonic anhydrase family protein</fullName>
    </submittedName>
</protein>
<accession>A0ABS2A4B7</accession>
<dbReference type="InterPro" id="IPR011004">
    <property type="entry name" value="Trimer_LpxA-like_sf"/>
</dbReference>
<dbReference type="SUPFAM" id="SSF51161">
    <property type="entry name" value="Trimeric LpxA-like enzymes"/>
    <property type="match status" value="1"/>
</dbReference>
<evidence type="ECO:0000313" key="1">
    <source>
        <dbReference type="EMBL" id="MBM2614700.1"/>
    </source>
</evidence>
<reference evidence="1 2" key="1">
    <citation type="submission" date="2021-01" db="EMBL/GenBank/DDBJ databases">
        <title>Actinoplanes sp. nov. LDG1-06 isolated from lichen.</title>
        <authorList>
            <person name="Saeng-In P."/>
            <person name="Phongsopitanun W."/>
            <person name="Kanchanasin P."/>
            <person name="Yuki M."/>
            <person name="Kudo T."/>
            <person name="Ohkuma M."/>
            <person name="Tanasupawat S."/>
        </authorList>
    </citation>
    <scope>NUCLEOTIDE SEQUENCE [LARGE SCALE GENOMIC DNA]</scope>
    <source>
        <strain evidence="1 2">LDG1-06</strain>
    </source>
</reference>
<proteinExistence type="predicted"/>
<dbReference type="Proteomes" id="UP000632138">
    <property type="component" value="Unassembled WGS sequence"/>
</dbReference>
<name>A0ABS2A4B7_9ACTN</name>
<comment type="caution">
    <text evidence="1">The sequence shown here is derived from an EMBL/GenBank/DDBJ whole genome shotgun (WGS) entry which is preliminary data.</text>
</comment>
<evidence type="ECO:0000313" key="2">
    <source>
        <dbReference type="Proteomes" id="UP000632138"/>
    </source>
</evidence>
<dbReference type="PANTHER" id="PTHR13061:SF29">
    <property type="entry name" value="GAMMA CARBONIC ANHYDRASE-LIKE 1, MITOCHONDRIAL-RELATED"/>
    <property type="match status" value="1"/>
</dbReference>
<dbReference type="RefSeq" id="WP_203374570.1">
    <property type="nucleotide sequence ID" value="NZ_JAENHP010000001.1"/>
</dbReference>
<dbReference type="InterPro" id="IPR047324">
    <property type="entry name" value="LbH_gamma_CA-like"/>
</dbReference>
<gene>
    <name evidence="1" type="ORF">JIG36_03920</name>
</gene>
<dbReference type="InterPro" id="IPR050484">
    <property type="entry name" value="Transf_Hexapept/Carb_Anhydrase"/>
</dbReference>
<sequence length="159" mass="16507">MTAWVAPGAFVLGKVTLGENASVWYTAVLRADRDSITVGDSTNLQDGVVVHADPGHPVLLGERVSVGHRAVLHGCTVEDDVLIGMGAIVMNGARVGAGSIVGAGALVPEGFAVPPGSLVLGMPGKVRRPVTDAERSTIRANALEYVDLARYHRDLNSST</sequence>
<organism evidence="1 2">
    <name type="scientific">Paractinoplanes ovalisporus</name>
    <dbReference type="NCBI Taxonomy" id="2810368"/>
    <lineage>
        <taxon>Bacteria</taxon>
        <taxon>Bacillati</taxon>
        <taxon>Actinomycetota</taxon>
        <taxon>Actinomycetes</taxon>
        <taxon>Micromonosporales</taxon>
        <taxon>Micromonosporaceae</taxon>
        <taxon>Paractinoplanes</taxon>
    </lineage>
</organism>
<dbReference type="Pfam" id="PF00132">
    <property type="entry name" value="Hexapep"/>
    <property type="match status" value="1"/>
</dbReference>
<dbReference type="Gene3D" id="2.160.10.10">
    <property type="entry name" value="Hexapeptide repeat proteins"/>
    <property type="match status" value="1"/>
</dbReference>
<dbReference type="PANTHER" id="PTHR13061">
    <property type="entry name" value="DYNACTIN SUBUNIT P25"/>
    <property type="match status" value="1"/>
</dbReference>